<dbReference type="STRING" id="29485.CH64_3325"/>
<accession>A0A0U1HTR5</accession>
<protein>
    <submittedName>
        <fullName evidence="1">Uncharacterized protein</fullName>
    </submittedName>
</protein>
<dbReference type="RefSeq" id="WP_049616898.1">
    <property type="nucleotide sequence ID" value="NZ_CABIHO010000045.1"/>
</dbReference>
<sequence length="83" mass="9564">MNENLNRHQQNLITALCNVSEASKQSLAEKAIAETLILNELEELCSLISNEYMLNGITENFEPNDYGRELEDLLDIVNRRRLK</sequence>
<dbReference type="AlphaFoldDB" id="A0A0U1HTR5"/>
<gene>
    <name evidence="1" type="ORF">ERS008555_02189</name>
</gene>
<dbReference type="OrthoDB" id="6478993at2"/>
<proteinExistence type="predicted"/>
<dbReference type="EMBL" id="CTKE01000009">
    <property type="protein sequence ID" value="CQI90554.1"/>
    <property type="molecule type" value="Genomic_DNA"/>
</dbReference>
<evidence type="ECO:0000313" key="2">
    <source>
        <dbReference type="Proteomes" id="UP000042054"/>
    </source>
</evidence>
<reference evidence="1 2" key="1">
    <citation type="submission" date="2015-03" db="EMBL/GenBank/DDBJ databases">
        <authorList>
            <person name="Murphy D."/>
        </authorList>
    </citation>
    <scope>NUCLEOTIDE SEQUENCE [LARGE SCALE GENOMIC DNA]</scope>
    <source>
        <strain evidence="1 2">68/02</strain>
    </source>
</reference>
<name>A0A0U1HTR5_YERRO</name>
<organism evidence="1 2">
    <name type="scientific">Yersinia rohdei</name>
    <dbReference type="NCBI Taxonomy" id="29485"/>
    <lineage>
        <taxon>Bacteria</taxon>
        <taxon>Pseudomonadati</taxon>
        <taxon>Pseudomonadota</taxon>
        <taxon>Gammaproteobacteria</taxon>
        <taxon>Enterobacterales</taxon>
        <taxon>Yersiniaceae</taxon>
        <taxon>Yersinia</taxon>
    </lineage>
</organism>
<dbReference type="Proteomes" id="UP000042054">
    <property type="component" value="Unassembled WGS sequence"/>
</dbReference>
<evidence type="ECO:0000313" key="1">
    <source>
        <dbReference type="EMBL" id="CQI90554.1"/>
    </source>
</evidence>